<keyword evidence="1" id="KW-0732">Signal</keyword>
<evidence type="ECO:0000256" key="1">
    <source>
        <dbReference type="SAM" id="SignalP"/>
    </source>
</evidence>
<dbReference type="EMBL" id="JBICCN010000254">
    <property type="protein sequence ID" value="KAL3082763.1"/>
    <property type="molecule type" value="Genomic_DNA"/>
</dbReference>
<name>A0ABD2J2R2_HETSC</name>
<dbReference type="AlphaFoldDB" id="A0ABD2J2R2"/>
<feature type="chain" id="PRO_5044783725" evidence="1">
    <location>
        <begin position="20"/>
        <end position="163"/>
    </location>
</feature>
<evidence type="ECO:0000313" key="3">
    <source>
        <dbReference type="Proteomes" id="UP001620645"/>
    </source>
</evidence>
<comment type="caution">
    <text evidence="2">The sequence shown here is derived from an EMBL/GenBank/DDBJ whole genome shotgun (WGS) entry which is preliminary data.</text>
</comment>
<dbReference type="Proteomes" id="UP001620645">
    <property type="component" value="Unassembled WGS sequence"/>
</dbReference>
<proteinExistence type="predicted"/>
<sequence>MASLCFCLLILSLLILSNSSESTWTKLFGRKINWAELLPKRRPSKEKKTKIDLNWRGKAEQKRGEEKPQSLENFIECWTGIVAERLGADGQTVAKLNSTRAKRRCSSDNNGCAKITCKFDRGKGKACLFKHLLPMILPSFRRHFYSISVNGWRKKNARMPRLC</sequence>
<protein>
    <submittedName>
        <fullName evidence="2">Uncharacterized protein</fullName>
    </submittedName>
</protein>
<feature type="signal peptide" evidence="1">
    <location>
        <begin position="1"/>
        <end position="19"/>
    </location>
</feature>
<evidence type="ECO:0000313" key="2">
    <source>
        <dbReference type="EMBL" id="KAL3082763.1"/>
    </source>
</evidence>
<gene>
    <name evidence="2" type="ORF">niasHS_010565</name>
</gene>
<reference evidence="2 3" key="1">
    <citation type="submission" date="2024-10" db="EMBL/GenBank/DDBJ databases">
        <authorList>
            <person name="Kim D."/>
        </authorList>
    </citation>
    <scope>NUCLEOTIDE SEQUENCE [LARGE SCALE GENOMIC DNA]</scope>
    <source>
        <strain evidence="2">Taebaek</strain>
    </source>
</reference>
<organism evidence="2 3">
    <name type="scientific">Heterodera schachtii</name>
    <name type="common">Sugarbeet cyst nematode worm</name>
    <name type="synonym">Tylenchus schachtii</name>
    <dbReference type="NCBI Taxonomy" id="97005"/>
    <lineage>
        <taxon>Eukaryota</taxon>
        <taxon>Metazoa</taxon>
        <taxon>Ecdysozoa</taxon>
        <taxon>Nematoda</taxon>
        <taxon>Chromadorea</taxon>
        <taxon>Rhabditida</taxon>
        <taxon>Tylenchina</taxon>
        <taxon>Tylenchomorpha</taxon>
        <taxon>Tylenchoidea</taxon>
        <taxon>Heteroderidae</taxon>
        <taxon>Heteroderinae</taxon>
        <taxon>Heterodera</taxon>
    </lineage>
</organism>
<keyword evidence="3" id="KW-1185">Reference proteome</keyword>
<accession>A0ABD2J2R2</accession>